<comment type="caution">
    <text evidence="1">The sequence shown here is derived from an EMBL/GenBank/DDBJ whole genome shotgun (WGS) entry which is preliminary data.</text>
</comment>
<name>A0AAW6LUR6_RHOSG</name>
<dbReference type="Proteomes" id="UP001217325">
    <property type="component" value="Unassembled WGS sequence"/>
</dbReference>
<organism evidence="1 2">
    <name type="scientific">Rhodococcus qingshengii</name>
    <dbReference type="NCBI Taxonomy" id="334542"/>
    <lineage>
        <taxon>Bacteria</taxon>
        <taxon>Bacillati</taxon>
        <taxon>Actinomycetota</taxon>
        <taxon>Actinomycetes</taxon>
        <taxon>Mycobacteriales</taxon>
        <taxon>Nocardiaceae</taxon>
        <taxon>Rhodococcus</taxon>
        <taxon>Rhodococcus erythropolis group</taxon>
    </lineage>
</organism>
<protein>
    <submittedName>
        <fullName evidence="1">Uncharacterized protein</fullName>
    </submittedName>
</protein>
<dbReference type="RefSeq" id="WP_275232396.1">
    <property type="nucleotide sequence ID" value="NZ_JARDXE010000017.1"/>
</dbReference>
<dbReference type="EMBL" id="JARDXE010000017">
    <property type="protein sequence ID" value="MDE8648158.1"/>
    <property type="molecule type" value="Genomic_DNA"/>
</dbReference>
<dbReference type="AlphaFoldDB" id="A0AAW6LUR6"/>
<gene>
    <name evidence="1" type="ORF">PXH69_24630</name>
</gene>
<evidence type="ECO:0000313" key="2">
    <source>
        <dbReference type="Proteomes" id="UP001217325"/>
    </source>
</evidence>
<reference evidence="1" key="1">
    <citation type="submission" date="2023-02" db="EMBL/GenBank/DDBJ databases">
        <title>A novel hydrolase synthesized by Rhodococcus erythropolis HQ is responsible for the detoxification of Zearalenone.</title>
        <authorList>
            <person name="Hu J."/>
            <person name="Xu J."/>
        </authorList>
    </citation>
    <scope>NUCLEOTIDE SEQUENCE</scope>
    <source>
        <strain evidence="1">HQ</strain>
    </source>
</reference>
<accession>A0AAW6LUR6</accession>
<sequence>MGRTVKSTWESQDFVENFKFLIDNGSTIAEAASRLGVSVDTAQRRLQRLGIWCPDRIVRPLDERLKKLKAQGRELISVADFDCFGDSDAVFAFINSAVANKRIEKVSTKVNAGLPHGNVGYRILI</sequence>
<proteinExistence type="predicted"/>
<evidence type="ECO:0000313" key="1">
    <source>
        <dbReference type="EMBL" id="MDE8648158.1"/>
    </source>
</evidence>